<evidence type="ECO:0000313" key="3">
    <source>
        <dbReference type="Proteomes" id="UP000319825"/>
    </source>
</evidence>
<organism evidence="2 3">
    <name type="scientific">Micromonospora olivasterospora</name>
    <dbReference type="NCBI Taxonomy" id="1880"/>
    <lineage>
        <taxon>Bacteria</taxon>
        <taxon>Bacillati</taxon>
        <taxon>Actinomycetota</taxon>
        <taxon>Actinomycetes</taxon>
        <taxon>Micromonosporales</taxon>
        <taxon>Micromonosporaceae</taxon>
        <taxon>Micromonospora</taxon>
    </lineage>
</organism>
<evidence type="ECO:0000313" key="2">
    <source>
        <dbReference type="EMBL" id="TWH68522.1"/>
    </source>
</evidence>
<proteinExistence type="predicted"/>
<dbReference type="Pfam" id="PF00248">
    <property type="entry name" value="Aldo_ket_red"/>
    <property type="match status" value="1"/>
</dbReference>
<feature type="domain" description="NADP-dependent oxidoreductase" evidence="1">
    <location>
        <begin position="19"/>
        <end position="340"/>
    </location>
</feature>
<sequence>MTPVPRRYLNGLNAEVSAIGAGCWTIGGPATNRGTPIGWDDVDPDAAFAGLVHALERGVTLFDTADVYGLGRSERLLGQLLRVSARQDLTISSKVGHFAGTARHAYHPVQMRAQLVTTLDNLGTDYIDIYFLHSSDFGPHDRYLPEAVELMRTWRTQGLIRAVGMRAPHRFAEEWAASDRPQAAETRRWLYLFDQVRPDVLASRYNLLSPLYADHETDIFRFAHRYGVGVLIKQVLGQGLFLHTGTRPDQRQFSPCDHRSTDPAFTPDNRRQLHARLAPLRDRYGHNHVSMARVCVQYALHHAPDAAILVGFRDASQIDTIIASLDHPLHADDITQIQGVLHANPDTY</sequence>
<dbReference type="PANTHER" id="PTHR43312">
    <property type="entry name" value="D-THREO-ALDOSE 1-DEHYDROGENASE"/>
    <property type="match status" value="1"/>
</dbReference>
<protein>
    <submittedName>
        <fullName evidence="2">Aryl-alcohol dehydrogenase-like predicted oxidoreductase</fullName>
    </submittedName>
</protein>
<dbReference type="EMBL" id="VLKE01000001">
    <property type="protein sequence ID" value="TWH68522.1"/>
    <property type="molecule type" value="Genomic_DNA"/>
</dbReference>
<gene>
    <name evidence="2" type="ORF">JD77_03517</name>
</gene>
<keyword evidence="3" id="KW-1185">Reference proteome</keyword>
<dbReference type="InterPro" id="IPR036812">
    <property type="entry name" value="NAD(P)_OxRdtase_dom_sf"/>
</dbReference>
<dbReference type="SUPFAM" id="SSF51430">
    <property type="entry name" value="NAD(P)-linked oxidoreductase"/>
    <property type="match status" value="1"/>
</dbReference>
<dbReference type="Proteomes" id="UP000319825">
    <property type="component" value="Unassembled WGS sequence"/>
</dbReference>
<dbReference type="InterPro" id="IPR023210">
    <property type="entry name" value="NADP_OxRdtase_dom"/>
</dbReference>
<comment type="caution">
    <text evidence="2">The sequence shown here is derived from an EMBL/GenBank/DDBJ whole genome shotgun (WGS) entry which is preliminary data.</text>
</comment>
<evidence type="ECO:0000259" key="1">
    <source>
        <dbReference type="Pfam" id="PF00248"/>
    </source>
</evidence>
<name>A0A562IC86_MICOL</name>
<accession>A0A562IC86</accession>
<dbReference type="OrthoDB" id="9773828at2"/>
<dbReference type="InterPro" id="IPR053135">
    <property type="entry name" value="AKR2_Oxidoreductase"/>
</dbReference>
<dbReference type="Gene3D" id="3.20.20.100">
    <property type="entry name" value="NADP-dependent oxidoreductase domain"/>
    <property type="match status" value="1"/>
</dbReference>
<dbReference type="PANTHER" id="PTHR43312:SF1">
    <property type="entry name" value="NADP-DEPENDENT OXIDOREDUCTASE DOMAIN-CONTAINING PROTEIN"/>
    <property type="match status" value="1"/>
</dbReference>
<reference evidence="2 3" key="1">
    <citation type="submission" date="2019-07" db="EMBL/GenBank/DDBJ databases">
        <title>R&amp;d 2014.</title>
        <authorList>
            <person name="Klenk H.-P."/>
        </authorList>
    </citation>
    <scope>NUCLEOTIDE SEQUENCE [LARGE SCALE GENOMIC DNA]</scope>
    <source>
        <strain evidence="2 3">DSM 43868</strain>
    </source>
</reference>
<dbReference type="AlphaFoldDB" id="A0A562IC86"/>